<dbReference type="Proteomes" id="UP000075714">
    <property type="component" value="Unassembled WGS sequence"/>
</dbReference>
<feature type="compositionally biased region" description="Gly residues" evidence="2">
    <location>
        <begin position="252"/>
        <end position="290"/>
    </location>
</feature>
<evidence type="ECO:0000256" key="1">
    <source>
        <dbReference type="ARBA" id="ARBA00023172"/>
    </source>
</evidence>
<evidence type="ECO:0000256" key="2">
    <source>
        <dbReference type="SAM" id="MobiDB-lite"/>
    </source>
</evidence>
<comment type="caution">
    <text evidence="3">The sequence shown here is derived from an EMBL/GenBank/DDBJ whole genome shotgun (WGS) entry which is preliminary data.</text>
</comment>
<keyword evidence="4" id="KW-1185">Reference proteome</keyword>
<organism evidence="3 4">
    <name type="scientific">Gonium pectorale</name>
    <name type="common">Green alga</name>
    <dbReference type="NCBI Taxonomy" id="33097"/>
    <lineage>
        <taxon>Eukaryota</taxon>
        <taxon>Viridiplantae</taxon>
        <taxon>Chlorophyta</taxon>
        <taxon>core chlorophytes</taxon>
        <taxon>Chlorophyceae</taxon>
        <taxon>CS clade</taxon>
        <taxon>Chlamydomonadales</taxon>
        <taxon>Volvocaceae</taxon>
        <taxon>Gonium</taxon>
    </lineage>
</organism>
<dbReference type="Gene3D" id="1.10.443.10">
    <property type="entry name" value="Intergrase catalytic core"/>
    <property type="match status" value="1"/>
</dbReference>
<accession>A0A150FTR4</accession>
<reference evidence="4" key="1">
    <citation type="journal article" date="2016" name="Nat. Commun.">
        <title>The Gonium pectorale genome demonstrates co-option of cell cycle regulation during the evolution of multicellularity.</title>
        <authorList>
            <person name="Hanschen E.R."/>
            <person name="Marriage T.N."/>
            <person name="Ferris P.J."/>
            <person name="Hamaji T."/>
            <person name="Toyoda A."/>
            <person name="Fujiyama A."/>
            <person name="Neme R."/>
            <person name="Noguchi H."/>
            <person name="Minakuchi Y."/>
            <person name="Suzuki M."/>
            <person name="Kawai-Toyooka H."/>
            <person name="Smith D.R."/>
            <person name="Sparks H."/>
            <person name="Anderson J."/>
            <person name="Bakaric R."/>
            <person name="Luria V."/>
            <person name="Karger A."/>
            <person name="Kirschner M.W."/>
            <person name="Durand P.M."/>
            <person name="Michod R.E."/>
            <person name="Nozaki H."/>
            <person name="Olson B.J."/>
        </authorList>
    </citation>
    <scope>NUCLEOTIDE SEQUENCE [LARGE SCALE GENOMIC DNA]</scope>
    <source>
        <strain evidence="4">NIES-2863</strain>
    </source>
</reference>
<dbReference type="SUPFAM" id="SSF56349">
    <property type="entry name" value="DNA breaking-rejoining enzymes"/>
    <property type="match status" value="1"/>
</dbReference>
<dbReference type="InterPro" id="IPR013762">
    <property type="entry name" value="Integrase-like_cat_sf"/>
</dbReference>
<dbReference type="EMBL" id="LSYV01000968">
    <property type="protein sequence ID" value="KXZ41017.1"/>
    <property type="molecule type" value="Genomic_DNA"/>
</dbReference>
<keyword evidence="1" id="KW-0233">DNA recombination</keyword>
<evidence type="ECO:0000313" key="4">
    <source>
        <dbReference type="Proteomes" id="UP000075714"/>
    </source>
</evidence>
<dbReference type="AlphaFoldDB" id="A0A150FTR4"/>
<sequence>MDLALADSTRRRMADAVAELQAWLEWLGEGYTLANVGPELLLVYISEHWLPRHPGRKREEYMWESAQRGKDTGSLRLSDFVFPDQPRVVDTRLLNLPPPFLWAAGSSYAFCVREQGTKTYRTVRAPAVYLNTREDWALCFPRTFAYYLWRCRQVDVAGCAVVDYLFRPLTPDHRSFKEEPLSSQALGARIQTHLRAAELYEGEANHSFRRGVLQAAEAGGSDAAALLTLGQMRSEQTLKRYLAPERHLGRPTGRGGARAAGGDLGAAGGGAAPAGGGPAAGRGRISGGLGRRGRGRRGGRGRGPG</sequence>
<evidence type="ECO:0000313" key="3">
    <source>
        <dbReference type="EMBL" id="KXZ41017.1"/>
    </source>
</evidence>
<dbReference type="InterPro" id="IPR011010">
    <property type="entry name" value="DNA_brk_join_enz"/>
</dbReference>
<dbReference type="OrthoDB" id="546682at2759"/>
<dbReference type="GO" id="GO:0006310">
    <property type="term" value="P:DNA recombination"/>
    <property type="evidence" value="ECO:0007669"/>
    <property type="project" value="UniProtKB-KW"/>
</dbReference>
<name>A0A150FTR4_GONPE</name>
<protein>
    <submittedName>
        <fullName evidence="3">Uncharacterized protein</fullName>
    </submittedName>
</protein>
<dbReference type="GO" id="GO:0003677">
    <property type="term" value="F:DNA binding"/>
    <property type="evidence" value="ECO:0007669"/>
    <property type="project" value="InterPro"/>
</dbReference>
<dbReference type="GO" id="GO:0015074">
    <property type="term" value="P:DNA integration"/>
    <property type="evidence" value="ECO:0007669"/>
    <property type="project" value="InterPro"/>
</dbReference>
<feature type="compositionally biased region" description="Basic residues" evidence="2">
    <location>
        <begin position="291"/>
        <end position="305"/>
    </location>
</feature>
<feature type="region of interest" description="Disordered" evidence="2">
    <location>
        <begin position="243"/>
        <end position="305"/>
    </location>
</feature>
<gene>
    <name evidence="3" type="ORF">GPECTOR_973g240</name>
</gene>
<proteinExistence type="predicted"/>